<reference evidence="1 2" key="1">
    <citation type="journal article" date="2016" name="Nat. Commun.">
        <title>Thousands of microbial genomes shed light on interconnected biogeochemical processes in an aquifer system.</title>
        <authorList>
            <person name="Anantharaman K."/>
            <person name="Brown C.T."/>
            <person name="Hug L.A."/>
            <person name="Sharon I."/>
            <person name="Castelle C.J."/>
            <person name="Probst A.J."/>
            <person name="Thomas B.C."/>
            <person name="Singh A."/>
            <person name="Wilkins M.J."/>
            <person name="Karaoz U."/>
            <person name="Brodie E.L."/>
            <person name="Williams K.H."/>
            <person name="Hubbard S.S."/>
            <person name="Banfield J.F."/>
        </authorList>
    </citation>
    <scope>NUCLEOTIDE SEQUENCE [LARGE SCALE GENOMIC DNA]</scope>
</reference>
<evidence type="ECO:0000313" key="2">
    <source>
        <dbReference type="Proteomes" id="UP000176493"/>
    </source>
</evidence>
<organism evidence="1 2">
    <name type="scientific">Candidatus Taylorbacteria bacterium RIFCSPHIGHO2_02_49_25</name>
    <dbReference type="NCBI Taxonomy" id="1802305"/>
    <lineage>
        <taxon>Bacteria</taxon>
        <taxon>Candidatus Tayloriibacteriota</taxon>
    </lineage>
</organism>
<accession>A0A1G2MCT5</accession>
<dbReference type="Proteomes" id="UP000176493">
    <property type="component" value="Unassembled WGS sequence"/>
</dbReference>
<sequence length="68" mass="7829">MNNLTLTLKPKRNAAKKIIVEMDADRLERLAANFGMFNPDFLASVKRAERDYEAGRIREIHSLRELIG</sequence>
<gene>
    <name evidence="1" type="ORF">A2W52_00940</name>
</gene>
<evidence type="ECO:0000313" key="1">
    <source>
        <dbReference type="EMBL" id="OHA20949.1"/>
    </source>
</evidence>
<proteinExistence type="predicted"/>
<protein>
    <submittedName>
        <fullName evidence="1">Uncharacterized protein</fullName>
    </submittedName>
</protein>
<comment type="caution">
    <text evidence="1">The sequence shown here is derived from an EMBL/GenBank/DDBJ whole genome shotgun (WGS) entry which is preliminary data.</text>
</comment>
<name>A0A1G2MCT5_9BACT</name>
<dbReference type="AlphaFoldDB" id="A0A1G2MCT5"/>
<dbReference type="EMBL" id="MHRJ01000055">
    <property type="protein sequence ID" value="OHA20949.1"/>
    <property type="molecule type" value="Genomic_DNA"/>
</dbReference>